<dbReference type="EMBL" id="HACG01009185">
    <property type="protein sequence ID" value="CEK56050.1"/>
    <property type="molecule type" value="Transcribed_RNA"/>
</dbReference>
<dbReference type="AlphaFoldDB" id="A0A0B6YKN7"/>
<gene>
    <name evidence="3" type="primary">ORF26664</name>
</gene>
<keyword evidence="1" id="KW-0175">Coiled coil</keyword>
<accession>A0A0B6YKN7</accession>
<evidence type="ECO:0000313" key="3">
    <source>
        <dbReference type="EMBL" id="CEK56050.1"/>
    </source>
</evidence>
<feature type="coiled-coil region" evidence="1">
    <location>
        <begin position="15"/>
        <end position="77"/>
    </location>
</feature>
<organism evidence="3">
    <name type="scientific">Arion vulgaris</name>
    <dbReference type="NCBI Taxonomy" id="1028688"/>
    <lineage>
        <taxon>Eukaryota</taxon>
        <taxon>Metazoa</taxon>
        <taxon>Spiralia</taxon>
        <taxon>Lophotrochozoa</taxon>
        <taxon>Mollusca</taxon>
        <taxon>Gastropoda</taxon>
        <taxon>Heterobranchia</taxon>
        <taxon>Euthyneura</taxon>
        <taxon>Panpulmonata</taxon>
        <taxon>Eupulmonata</taxon>
        <taxon>Stylommatophora</taxon>
        <taxon>Helicina</taxon>
        <taxon>Arionoidea</taxon>
        <taxon>Arionidae</taxon>
        <taxon>Arion</taxon>
    </lineage>
</organism>
<sequence>KSPKSPKTHAPPGQVESLVYDVQRFKSENESLKNQVEKLQKTIKEHQMVTASVQEEYKRLKVALEAAQKSAMKAREDTRKMESSLQTLKSGKEARKSKTVQVAVPVPTAPPKPAVSSPKPKIRTDNRQTENISERCRPSNIALAYTTLESQEWMDAKESLEECSDDEMHITQFLCNLLLNSYQVSFTVAQSVERLFGHVLANPT</sequence>
<evidence type="ECO:0000256" key="2">
    <source>
        <dbReference type="SAM" id="MobiDB-lite"/>
    </source>
</evidence>
<proteinExistence type="predicted"/>
<feature type="compositionally biased region" description="Basic and acidic residues" evidence="2">
    <location>
        <begin position="122"/>
        <end position="131"/>
    </location>
</feature>
<name>A0A0B6YKN7_9EUPU</name>
<evidence type="ECO:0008006" key="4">
    <source>
        <dbReference type="Google" id="ProtNLM"/>
    </source>
</evidence>
<feature type="region of interest" description="Disordered" evidence="2">
    <location>
        <begin position="106"/>
        <end position="131"/>
    </location>
</feature>
<feature type="non-terminal residue" evidence="3">
    <location>
        <position position="204"/>
    </location>
</feature>
<protein>
    <recommendedName>
        <fullName evidence="4">Mitochondria-eating protein C-terminal domain-containing protein</fullName>
    </recommendedName>
</protein>
<feature type="non-terminal residue" evidence="3">
    <location>
        <position position="1"/>
    </location>
</feature>
<evidence type="ECO:0000256" key="1">
    <source>
        <dbReference type="SAM" id="Coils"/>
    </source>
</evidence>
<reference evidence="3" key="1">
    <citation type="submission" date="2014-12" db="EMBL/GenBank/DDBJ databases">
        <title>Insight into the proteome of Arion vulgaris.</title>
        <authorList>
            <person name="Aradska J."/>
            <person name="Bulat T."/>
            <person name="Smidak R."/>
            <person name="Sarate P."/>
            <person name="Gangsoo J."/>
            <person name="Sialana F."/>
            <person name="Bilban M."/>
            <person name="Lubec G."/>
        </authorList>
    </citation>
    <scope>NUCLEOTIDE SEQUENCE</scope>
    <source>
        <tissue evidence="3">Skin</tissue>
    </source>
</reference>